<dbReference type="InterPro" id="IPR056396">
    <property type="entry name" value="HEAT_SCC3-SA"/>
</dbReference>
<protein>
    <submittedName>
        <fullName evidence="3">Mitotic cohesin complex</fullName>
    </submittedName>
</protein>
<reference evidence="3 4" key="1">
    <citation type="journal article" date="2014" name="BMC Genomics">
        <title>Genome and secretome analysis of the hemibiotrophic fungal pathogen, Moniliophthora roreri, which causes frosty pod rot disease of cacao: mechanisms of the biotrophic and necrotrophic phases.</title>
        <authorList>
            <person name="Meinhardt L.W."/>
            <person name="Costa G.G.L."/>
            <person name="Thomazella D.P.T."/>
            <person name="Teixeira P.J.P.L."/>
            <person name="Carazzolle M.F."/>
            <person name="Schuster S.C."/>
            <person name="Carlson J.E."/>
            <person name="Guiltinan M.J."/>
            <person name="Mieczkowski P."/>
            <person name="Farmer A."/>
            <person name="Ramaraj T."/>
            <person name="Crozier J."/>
            <person name="Davis R.E."/>
            <person name="Shao J."/>
            <person name="Melnick R.L."/>
            <person name="Pereira G.A.G."/>
            <person name="Bailey B.A."/>
        </authorList>
    </citation>
    <scope>NUCLEOTIDE SEQUENCE [LARGE SCALE GENOMIC DNA]</scope>
    <source>
        <strain evidence="3 4">MCA 2997</strain>
    </source>
</reference>
<feature type="compositionally biased region" description="Basic and acidic residues" evidence="1">
    <location>
        <begin position="625"/>
        <end position="646"/>
    </location>
</feature>
<accession>V2XQH7</accession>
<dbReference type="Pfam" id="PF08514">
    <property type="entry name" value="STAG"/>
    <property type="match status" value="1"/>
</dbReference>
<dbReference type="EMBL" id="AWSO01000121">
    <property type="protein sequence ID" value="ESK94790.1"/>
    <property type="molecule type" value="Genomic_DNA"/>
</dbReference>
<dbReference type="InterPro" id="IPR016024">
    <property type="entry name" value="ARM-type_fold"/>
</dbReference>
<dbReference type="Gene3D" id="1.25.10.10">
    <property type="entry name" value="Leucine-rich Repeat Variant"/>
    <property type="match status" value="1"/>
</dbReference>
<name>V2XQH7_MONRO</name>
<feature type="region of interest" description="Disordered" evidence="1">
    <location>
        <begin position="726"/>
        <end position="786"/>
    </location>
</feature>
<feature type="region of interest" description="Disordered" evidence="1">
    <location>
        <begin position="929"/>
        <end position="957"/>
    </location>
</feature>
<feature type="region of interest" description="Disordered" evidence="1">
    <location>
        <begin position="1144"/>
        <end position="1204"/>
    </location>
</feature>
<feature type="compositionally biased region" description="Basic and acidic residues" evidence="1">
    <location>
        <begin position="1413"/>
        <end position="1422"/>
    </location>
</feature>
<dbReference type="HOGENOM" id="CLU_003349_0_0_1"/>
<sequence>MEADSSPHGPRRSQREKKQPKPITTVTAVPGTRRKRKHAETDDEDAPRDTDGDIEEEEEAGDEPDDDEEDEDDHVSRPKRSRKAKTGPPAKRARKEATTATGENTRKPRKPRTAKQVVDPNAPFDPEALEKATNIKADNPLFNAILNPNAALRSTAEDFLESLGQSPDAALAELVNLILRCCGSNAAVDGDTAVDYDGVVDRLDDIVEDLKKTTTPAGTYPLVSKAVPFHNAKAKYNFRAHLSEFISHLIEVAADVDSLYTTPLIETLQVWLVPMSSSQIRSIRHTATVFALEVESALCEVGKQVERNVELAARQREGEKKRAKSGTTPSTKGKEKEMEARLKSLKENQAKLEEFIKEFIDGVFIHRYRDLDPVIRAECISFLSTFFSVLPSHFAANSNYLRYVGWVLSDSAAQVRLAAVKALQAVYDTAGIKGQKRKKTVGAAGNNKDTGGVSLSALSHFTTRFLPRLLEIAQFDVDVAVRVAVMGVLGCVDEIGLLSDSDRNRLGTMVFSDEPRIRKGVGKFVSGVWEEWVEAKLSEVEVEAHAQAAVSNRGKGRSRGGRGGATGKGRGAKSKRVAIDEEVDEGKVGIKALVSLLARWGRALNRKGKQQGDEDDEEDEEADEEERKRKAENDRDTESDAARERGGVAATLATTTTFMGFVKKADGPAAGAAGTSGATVNRAGYDSIAKGRTALVVEAVWDELDIVRDWEGILDMLVLDHSASGSENGIIAPASKRGKGKPGSKRRKMKPKRRSNATNGDEENADSEEEQTQNNDEEDDDAESSVTRVHEAWRLYENEEGILLEVLVASMRRTRKDDETTIETITQALMKALPSLFIKYQTDETRIADVLVLPTLMNLEVYLEMRETSAYSALWSDVSKQFLTHSSPYVVTTAVHTITYMLANTSLSNINSEQILELEDELATSLRDAAAGPISPPGSPSKASEPPTSKRASRDIETDHLSEDEVINLTSIILRLRILVGSRDMTAWIEESEGGKQSSVWDILSAVSERGRLAIGGEEGMVEQSLQVLALHVMWKSRGLTITSAGSTKEERIHRESLLSQRNSLLERLIEFAVGTQEVGNGIADGVKRMAFKNLLDLHILFAGLPIPDGADDMEAVALTMDDEVQWRCAGYVQAEVERYAESLRLSDVGEEGDEDNSDEGSEGGDDADERAKDKSKIMAKTAKKKESKQAEEGDEDQTLVDEDSRDRLEKETLFLDVISTFLRSIRVGAIHVRHGAILLAHYGRLGSSFDAFAKVVIEVLKEEGIMNDQPDTIVLVVTQAMKEAFAIAASSRSPDESDVVALARLLASCFVIRGSQLAVLRRLEAQYVVSVQTNLLTWIANQLATHQDSGDKKGLKTSLLFYRTLIPLVGSIESRDALKIKARLDQVLAHAKVEPATTKAWEPYRAYEKRLGTVMSKDKPGGTKGRSKKKKSGVLTDGEESEVERLIEDDEGALSDASAPVEPPHPRPQRPRRNKTRGKKPLEDIEENGQEENEVAEDPATPKARPRPRRAYKTRAKASEKEVVQENVDPAAPLSPLTEEEAAPSAEVPIIPTPTQNGFVTPKKKLKRNREDDDDGDAHPSASEGPGSEQPEPPEATPAADVQIRRKRIRH</sequence>
<dbReference type="GO" id="GO:0007062">
    <property type="term" value="P:sister chromatid cohesion"/>
    <property type="evidence" value="ECO:0007669"/>
    <property type="project" value="UniProtKB-ARBA"/>
</dbReference>
<feature type="compositionally biased region" description="Acidic residues" evidence="1">
    <location>
        <begin position="1438"/>
        <end position="1454"/>
    </location>
</feature>
<feature type="compositionally biased region" description="Basic residues" evidence="1">
    <location>
        <begin position="9"/>
        <end position="20"/>
    </location>
</feature>
<feature type="region of interest" description="Disordered" evidence="1">
    <location>
        <begin position="1"/>
        <end position="123"/>
    </location>
</feature>
<keyword evidence="4" id="KW-1185">Reference proteome</keyword>
<dbReference type="InterPro" id="IPR013721">
    <property type="entry name" value="STAG"/>
</dbReference>
<dbReference type="PANTHER" id="PTHR11199:SF0">
    <property type="entry name" value="LD34181P-RELATED"/>
    <property type="match status" value="1"/>
</dbReference>
<dbReference type="GO" id="GO:0003682">
    <property type="term" value="F:chromatin binding"/>
    <property type="evidence" value="ECO:0007669"/>
    <property type="project" value="TreeGrafter"/>
</dbReference>
<feature type="region of interest" description="Disordered" evidence="1">
    <location>
        <begin position="1413"/>
        <end position="1612"/>
    </location>
</feature>
<evidence type="ECO:0000256" key="1">
    <source>
        <dbReference type="SAM" id="MobiDB-lite"/>
    </source>
</evidence>
<feature type="compositionally biased region" description="Acidic residues" evidence="1">
    <location>
        <begin position="1193"/>
        <end position="1202"/>
    </location>
</feature>
<feature type="compositionally biased region" description="Low complexity" evidence="1">
    <location>
        <begin position="1581"/>
        <end position="1591"/>
    </location>
</feature>
<feature type="compositionally biased region" description="Acidic residues" evidence="1">
    <location>
        <begin position="41"/>
        <end position="73"/>
    </location>
</feature>
<evidence type="ECO:0000313" key="3">
    <source>
        <dbReference type="EMBL" id="ESK94790.1"/>
    </source>
</evidence>
<feature type="compositionally biased region" description="Acidic residues" evidence="1">
    <location>
        <begin position="613"/>
        <end position="624"/>
    </location>
</feature>
<dbReference type="GO" id="GO:0008278">
    <property type="term" value="C:cohesin complex"/>
    <property type="evidence" value="ECO:0007669"/>
    <property type="project" value="TreeGrafter"/>
</dbReference>
<dbReference type="GO" id="GO:0000785">
    <property type="term" value="C:chromatin"/>
    <property type="evidence" value="ECO:0007669"/>
    <property type="project" value="TreeGrafter"/>
</dbReference>
<dbReference type="STRING" id="1381753.V2XQH7"/>
<dbReference type="InterPro" id="IPR039662">
    <property type="entry name" value="Cohesin_Scc3/SA"/>
</dbReference>
<feature type="compositionally biased region" description="Basic residues" evidence="1">
    <location>
        <begin position="1468"/>
        <end position="1480"/>
    </location>
</feature>
<dbReference type="GO" id="GO:0005634">
    <property type="term" value="C:nucleus"/>
    <property type="evidence" value="ECO:0007669"/>
    <property type="project" value="TreeGrafter"/>
</dbReference>
<feature type="region of interest" description="Disordered" evidence="1">
    <location>
        <begin position="548"/>
        <end position="576"/>
    </location>
</feature>
<comment type="caution">
    <text evidence="3">The sequence shown here is derived from an EMBL/GenBank/DDBJ whole genome shotgun (WGS) entry which is preliminary data.</text>
</comment>
<proteinExistence type="predicted"/>
<feature type="domain" description="SCD" evidence="2">
    <location>
        <begin position="364"/>
        <end position="472"/>
    </location>
</feature>
<feature type="region of interest" description="Disordered" evidence="1">
    <location>
        <begin position="606"/>
        <end position="648"/>
    </location>
</feature>
<dbReference type="Proteomes" id="UP000017559">
    <property type="component" value="Unassembled WGS sequence"/>
</dbReference>
<feature type="compositionally biased region" description="Acidic residues" evidence="1">
    <location>
        <begin position="760"/>
        <end position="783"/>
    </location>
</feature>
<feature type="compositionally biased region" description="Acidic residues" evidence="1">
    <location>
        <begin position="1485"/>
        <end position="1498"/>
    </location>
</feature>
<dbReference type="InterPro" id="IPR020839">
    <property type="entry name" value="SCD"/>
</dbReference>
<organism evidence="3 4">
    <name type="scientific">Moniliophthora roreri (strain MCA 2997)</name>
    <name type="common">Cocoa frosty pod rot fungus</name>
    <name type="synonym">Crinipellis roreri</name>
    <dbReference type="NCBI Taxonomy" id="1381753"/>
    <lineage>
        <taxon>Eukaryota</taxon>
        <taxon>Fungi</taxon>
        <taxon>Dikarya</taxon>
        <taxon>Basidiomycota</taxon>
        <taxon>Agaricomycotina</taxon>
        <taxon>Agaricomycetes</taxon>
        <taxon>Agaricomycetidae</taxon>
        <taxon>Agaricales</taxon>
        <taxon>Marasmiineae</taxon>
        <taxon>Marasmiaceae</taxon>
        <taxon>Moniliophthora</taxon>
    </lineage>
</organism>
<feature type="compositionally biased region" description="Basic residues" evidence="1">
    <location>
        <begin position="736"/>
        <end position="755"/>
    </location>
</feature>
<dbReference type="OrthoDB" id="498590at2759"/>
<dbReference type="Pfam" id="PF24571">
    <property type="entry name" value="HEAT_SCC3-SA"/>
    <property type="match status" value="1"/>
</dbReference>
<feature type="compositionally biased region" description="Acidic residues" evidence="1">
    <location>
        <begin position="1149"/>
        <end position="1169"/>
    </location>
</feature>
<dbReference type="Pfam" id="PF21581">
    <property type="entry name" value="SCD"/>
    <property type="match status" value="1"/>
</dbReference>
<feature type="compositionally biased region" description="Basic residues" evidence="1">
    <location>
        <begin position="1505"/>
        <end position="1517"/>
    </location>
</feature>
<dbReference type="KEGG" id="mrr:Moror_14183"/>
<feature type="region of interest" description="Disordered" evidence="1">
    <location>
        <begin position="314"/>
        <end position="338"/>
    </location>
</feature>
<evidence type="ECO:0000259" key="2">
    <source>
        <dbReference type="PROSITE" id="PS51425"/>
    </source>
</evidence>
<dbReference type="InterPro" id="IPR011989">
    <property type="entry name" value="ARM-like"/>
</dbReference>
<dbReference type="PROSITE" id="PS51425">
    <property type="entry name" value="SCD"/>
    <property type="match status" value="1"/>
</dbReference>
<dbReference type="SUPFAM" id="SSF48371">
    <property type="entry name" value="ARM repeat"/>
    <property type="match status" value="2"/>
</dbReference>
<dbReference type="PANTHER" id="PTHR11199">
    <property type="entry name" value="STROMAL ANTIGEN"/>
    <property type="match status" value="1"/>
</dbReference>
<gene>
    <name evidence="3" type="ORF">Moror_14183</name>
</gene>
<evidence type="ECO:0000313" key="4">
    <source>
        <dbReference type="Proteomes" id="UP000017559"/>
    </source>
</evidence>